<dbReference type="PRINTS" id="PR00081">
    <property type="entry name" value="GDHRDH"/>
</dbReference>
<dbReference type="EC" id="1.1.1.-" evidence="2"/>
<evidence type="ECO:0000313" key="2">
    <source>
        <dbReference type="EMBL" id="MFC4313967.1"/>
    </source>
</evidence>
<reference evidence="3" key="1">
    <citation type="journal article" date="2019" name="Int. J. Syst. Evol. Microbiol.">
        <title>The Global Catalogue of Microorganisms (GCM) 10K type strain sequencing project: providing services to taxonomists for standard genome sequencing and annotation.</title>
        <authorList>
            <consortium name="The Broad Institute Genomics Platform"/>
            <consortium name="The Broad Institute Genome Sequencing Center for Infectious Disease"/>
            <person name="Wu L."/>
            <person name="Ma J."/>
        </authorList>
    </citation>
    <scope>NUCLEOTIDE SEQUENCE [LARGE SCALE GENOMIC DNA]</scope>
    <source>
        <strain evidence="3">CGMCC 1.10759</strain>
    </source>
</reference>
<comment type="similarity">
    <text evidence="1">Belongs to the short-chain dehydrogenases/reductases (SDR) family.</text>
</comment>
<dbReference type="RefSeq" id="WP_380604764.1">
    <property type="nucleotide sequence ID" value="NZ_JBHSDU010000015.1"/>
</dbReference>
<organism evidence="2 3">
    <name type="scientific">Steroidobacter flavus</name>
    <dbReference type="NCBI Taxonomy" id="1842136"/>
    <lineage>
        <taxon>Bacteria</taxon>
        <taxon>Pseudomonadati</taxon>
        <taxon>Pseudomonadota</taxon>
        <taxon>Gammaproteobacteria</taxon>
        <taxon>Steroidobacterales</taxon>
        <taxon>Steroidobacteraceae</taxon>
        <taxon>Steroidobacter</taxon>
    </lineage>
</organism>
<dbReference type="Pfam" id="PF13561">
    <property type="entry name" value="adh_short_C2"/>
    <property type="match status" value="1"/>
</dbReference>
<evidence type="ECO:0000256" key="1">
    <source>
        <dbReference type="ARBA" id="ARBA00006484"/>
    </source>
</evidence>
<dbReference type="PANTHER" id="PTHR42760:SF40">
    <property type="entry name" value="3-OXOACYL-[ACYL-CARRIER-PROTEIN] REDUCTASE, CHLOROPLASTIC"/>
    <property type="match status" value="1"/>
</dbReference>
<dbReference type="Gene3D" id="3.40.50.720">
    <property type="entry name" value="NAD(P)-binding Rossmann-like Domain"/>
    <property type="match status" value="1"/>
</dbReference>
<proteinExistence type="inferred from homology"/>
<evidence type="ECO:0000313" key="3">
    <source>
        <dbReference type="Proteomes" id="UP001595904"/>
    </source>
</evidence>
<dbReference type="PRINTS" id="PR00080">
    <property type="entry name" value="SDRFAMILY"/>
</dbReference>
<dbReference type="InterPro" id="IPR002347">
    <property type="entry name" value="SDR_fam"/>
</dbReference>
<dbReference type="EMBL" id="JBHSDU010000015">
    <property type="protein sequence ID" value="MFC4313967.1"/>
    <property type="molecule type" value="Genomic_DNA"/>
</dbReference>
<dbReference type="InterPro" id="IPR036291">
    <property type="entry name" value="NAD(P)-bd_dom_sf"/>
</dbReference>
<dbReference type="Proteomes" id="UP001595904">
    <property type="component" value="Unassembled WGS sequence"/>
</dbReference>
<gene>
    <name evidence="2" type="ORF">ACFPN2_33140</name>
</gene>
<protein>
    <submittedName>
        <fullName evidence="2">SDR family NAD(P)-dependent oxidoreductase</fullName>
        <ecNumber evidence="2">1.1.1.-</ecNumber>
    </submittedName>
</protein>
<comment type="caution">
    <text evidence="2">The sequence shown here is derived from an EMBL/GenBank/DDBJ whole genome shotgun (WGS) entry which is preliminary data.</text>
</comment>
<name>A0ABV8T3F2_9GAMM</name>
<sequence>MSQVAIVSGGSTGIGLATVRAMRGAGMKVGFFSSSPSKVDAAVAALASEPGPDIHAAVVDVTDDAAVSAFHAEVEAKLGAVGALVCNAGISPKRDGKRIPLHETTRAQWESTLSVNLAGAFNCARACLPSMMSQRYGRIVLVGSIAARATPKLAGAPYVASKSALSGLMRSVISEYSAYGITCNIVAPGNVVTDMVAALSAEQLAQLTARVPVGRLGKPEDIALVIEMLCRPTAGFVNGAVIDVNGGEFVAV</sequence>
<keyword evidence="2" id="KW-0560">Oxidoreductase</keyword>
<keyword evidence="3" id="KW-1185">Reference proteome</keyword>
<dbReference type="SUPFAM" id="SSF51735">
    <property type="entry name" value="NAD(P)-binding Rossmann-fold domains"/>
    <property type="match status" value="1"/>
</dbReference>
<dbReference type="GO" id="GO:0016491">
    <property type="term" value="F:oxidoreductase activity"/>
    <property type="evidence" value="ECO:0007669"/>
    <property type="project" value="UniProtKB-KW"/>
</dbReference>
<accession>A0ABV8T3F2</accession>
<dbReference type="PANTHER" id="PTHR42760">
    <property type="entry name" value="SHORT-CHAIN DEHYDROGENASES/REDUCTASES FAMILY MEMBER"/>
    <property type="match status" value="1"/>
</dbReference>